<evidence type="ECO:0008006" key="4">
    <source>
        <dbReference type="Google" id="ProtNLM"/>
    </source>
</evidence>
<feature type="transmembrane region" description="Helical" evidence="1">
    <location>
        <begin position="12"/>
        <end position="37"/>
    </location>
</feature>
<name>A0A1F7WN89_9BACT</name>
<accession>A0A1F7WN89</accession>
<proteinExistence type="predicted"/>
<keyword evidence="1" id="KW-1133">Transmembrane helix</keyword>
<evidence type="ECO:0000313" key="2">
    <source>
        <dbReference type="EMBL" id="OGM04304.1"/>
    </source>
</evidence>
<dbReference type="Gene3D" id="3.90.190.10">
    <property type="entry name" value="Protein tyrosine phosphatase superfamily"/>
    <property type="match status" value="2"/>
</dbReference>
<comment type="caution">
    <text evidence="2">The sequence shown here is derived from an EMBL/GenBank/DDBJ whole genome shotgun (WGS) entry which is preliminary data.</text>
</comment>
<dbReference type="EMBL" id="MGFH01000147">
    <property type="protein sequence ID" value="OGM04304.1"/>
    <property type="molecule type" value="Genomic_DNA"/>
</dbReference>
<evidence type="ECO:0000256" key="1">
    <source>
        <dbReference type="SAM" id="Phobius"/>
    </source>
</evidence>
<dbReference type="AlphaFoldDB" id="A0A1F7WN89"/>
<sequence length="361" mass="40566">MLRPYSKTQKLLIFLILFAGVGASLGTATLLGPVAYITRVLREAKTEPVVEKIAVNSIILLLIALTGIISGLITTFYTRSEFKYKLIVLLLGSALFFALPMGLFMNPETMKPFMPPESKVANFVFGPYPDEQIMAKIKSEEYTAIISLLHPAVLPFEPELLKREEESCAKAGVTLIKAPMLPWISENKDSLEKIANLAQSKKGKYYIHCYLGRDRVHMAKKVIEKYNKDIDAKAVTSSRSIDSIKSFERGEIYKFTGEVYLTPYPTDEEFLSYVLNQNFKSIVCLLNSADEGDNRLIEKEKNIIKMLPIELILFPIPSGCEDAAVYEKALEKIKMAPKPTLVHGFKVSSKREKAVIELLKK</sequence>
<organism evidence="2 3">
    <name type="scientific">Candidatus Wallbacteria bacterium GWC2_49_35</name>
    <dbReference type="NCBI Taxonomy" id="1817813"/>
    <lineage>
        <taxon>Bacteria</taxon>
        <taxon>Candidatus Walliibacteriota</taxon>
    </lineage>
</organism>
<evidence type="ECO:0000313" key="3">
    <source>
        <dbReference type="Proteomes" id="UP000178735"/>
    </source>
</evidence>
<keyword evidence="1" id="KW-0472">Membrane</keyword>
<dbReference type="Proteomes" id="UP000178735">
    <property type="component" value="Unassembled WGS sequence"/>
</dbReference>
<gene>
    <name evidence="2" type="ORF">A2008_07380</name>
</gene>
<feature type="transmembrane region" description="Helical" evidence="1">
    <location>
        <begin position="57"/>
        <end position="77"/>
    </location>
</feature>
<dbReference type="InterPro" id="IPR029021">
    <property type="entry name" value="Prot-tyrosine_phosphatase-like"/>
</dbReference>
<keyword evidence="1" id="KW-0812">Transmembrane</keyword>
<feature type="transmembrane region" description="Helical" evidence="1">
    <location>
        <begin position="84"/>
        <end position="105"/>
    </location>
</feature>
<reference evidence="2 3" key="1">
    <citation type="journal article" date="2016" name="Nat. Commun.">
        <title>Thousands of microbial genomes shed light on interconnected biogeochemical processes in an aquifer system.</title>
        <authorList>
            <person name="Anantharaman K."/>
            <person name="Brown C.T."/>
            <person name="Hug L.A."/>
            <person name="Sharon I."/>
            <person name="Castelle C.J."/>
            <person name="Probst A.J."/>
            <person name="Thomas B.C."/>
            <person name="Singh A."/>
            <person name="Wilkins M.J."/>
            <person name="Karaoz U."/>
            <person name="Brodie E.L."/>
            <person name="Williams K.H."/>
            <person name="Hubbard S.S."/>
            <person name="Banfield J.F."/>
        </authorList>
    </citation>
    <scope>NUCLEOTIDE SEQUENCE [LARGE SCALE GENOMIC DNA]</scope>
</reference>
<dbReference type="SUPFAM" id="SSF52799">
    <property type="entry name" value="(Phosphotyrosine protein) phosphatases II"/>
    <property type="match status" value="1"/>
</dbReference>
<protein>
    <recommendedName>
        <fullName evidence="4">Tyrosine specific protein phosphatases domain-containing protein</fullName>
    </recommendedName>
</protein>